<feature type="signal peptide" evidence="1">
    <location>
        <begin position="1"/>
        <end position="25"/>
    </location>
</feature>
<dbReference type="RefSeq" id="WP_189959364.1">
    <property type="nucleotide sequence ID" value="NZ_BMUA01000001.1"/>
</dbReference>
<evidence type="ECO:0000313" key="3">
    <source>
        <dbReference type="EMBL" id="GHI39983.1"/>
    </source>
</evidence>
<keyword evidence="4" id="KW-1185">Reference proteome</keyword>
<organism evidence="3 4">
    <name type="scientific">Streptomyces violascens</name>
    <dbReference type="NCBI Taxonomy" id="67381"/>
    <lineage>
        <taxon>Bacteria</taxon>
        <taxon>Bacillati</taxon>
        <taxon>Actinomycetota</taxon>
        <taxon>Actinomycetes</taxon>
        <taxon>Kitasatosporales</taxon>
        <taxon>Streptomycetaceae</taxon>
        <taxon>Streptomyces</taxon>
    </lineage>
</organism>
<dbReference type="InterPro" id="IPR015161">
    <property type="entry name" value="Sklp_toxin_b/g_crystallin"/>
</dbReference>
<dbReference type="InterPro" id="IPR015791">
    <property type="entry name" value="Antimic/Inh_G_crystallin-like"/>
</dbReference>
<name>A0ABQ3QRT2_9ACTN</name>
<dbReference type="Proteomes" id="UP001050808">
    <property type="component" value="Unassembled WGS sequence"/>
</dbReference>
<protein>
    <recommendedName>
        <fullName evidence="2">Streptomyces killer toxin-like beta/gamma crystallin domain-containing protein</fullName>
    </recommendedName>
</protein>
<feature type="chain" id="PRO_5046101610" description="Streptomyces killer toxin-like beta/gamma crystallin domain-containing protein" evidence="1">
    <location>
        <begin position="26"/>
        <end position="112"/>
    </location>
</feature>
<sequence length="112" mass="11834">MFKRMIGVAAASVVLGLAVASPATAKPADITNPVCDGSDYVTVYADSGSTCYANAGVTHPNIHGVWQVCSGNNDITVSFDSGGPVGHFIQRHDCYSLKDWAGDSYLTTLWIH</sequence>
<feature type="domain" description="Streptomyces killer toxin-like beta/gamma crystallin" evidence="2">
    <location>
        <begin position="46"/>
        <end position="100"/>
    </location>
</feature>
<evidence type="ECO:0000259" key="2">
    <source>
        <dbReference type="Pfam" id="PF09076"/>
    </source>
</evidence>
<dbReference type="Gene3D" id="2.60.20.30">
    <property type="match status" value="1"/>
</dbReference>
<proteinExistence type="predicted"/>
<keyword evidence="1" id="KW-0732">Signal</keyword>
<accession>A0ABQ3QRT2</accession>
<comment type="caution">
    <text evidence="3">The sequence shown here is derived from an EMBL/GenBank/DDBJ whole genome shotgun (WGS) entry which is preliminary data.</text>
</comment>
<dbReference type="InterPro" id="IPR011024">
    <property type="entry name" value="G_crystallin-like"/>
</dbReference>
<gene>
    <name evidence="3" type="ORF">Sviol_43910</name>
</gene>
<evidence type="ECO:0000256" key="1">
    <source>
        <dbReference type="SAM" id="SignalP"/>
    </source>
</evidence>
<dbReference type="SUPFAM" id="SSF49695">
    <property type="entry name" value="gamma-Crystallin-like"/>
    <property type="match status" value="1"/>
</dbReference>
<dbReference type="EMBL" id="BNDY01000017">
    <property type="protein sequence ID" value="GHI39983.1"/>
    <property type="molecule type" value="Genomic_DNA"/>
</dbReference>
<reference evidence="3" key="1">
    <citation type="submission" date="2024-05" db="EMBL/GenBank/DDBJ databases">
        <title>Whole genome shotgun sequence of Streptomyces violascens NBRC 12920.</title>
        <authorList>
            <person name="Komaki H."/>
            <person name="Tamura T."/>
        </authorList>
    </citation>
    <scope>NUCLEOTIDE SEQUENCE</scope>
    <source>
        <strain evidence="3">NBRC 12920</strain>
    </source>
</reference>
<evidence type="ECO:0000313" key="4">
    <source>
        <dbReference type="Proteomes" id="UP001050808"/>
    </source>
</evidence>
<dbReference type="Pfam" id="PF09076">
    <property type="entry name" value="Crystall_2"/>
    <property type="match status" value="1"/>
</dbReference>